<name>A0AAV4V381_CAEEX</name>
<dbReference type="Proteomes" id="UP001054945">
    <property type="component" value="Unassembled WGS sequence"/>
</dbReference>
<dbReference type="AlphaFoldDB" id="A0AAV4V381"/>
<organism evidence="2 3">
    <name type="scientific">Caerostris extrusa</name>
    <name type="common">Bark spider</name>
    <name type="synonym">Caerostris bankana</name>
    <dbReference type="NCBI Taxonomy" id="172846"/>
    <lineage>
        <taxon>Eukaryota</taxon>
        <taxon>Metazoa</taxon>
        <taxon>Ecdysozoa</taxon>
        <taxon>Arthropoda</taxon>
        <taxon>Chelicerata</taxon>
        <taxon>Arachnida</taxon>
        <taxon>Araneae</taxon>
        <taxon>Araneomorphae</taxon>
        <taxon>Entelegynae</taxon>
        <taxon>Araneoidea</taxon>
        <taxon>Araneidae</taxon>
        <taxon>Caerostris</taxon>
    </lineage>
</organism>
<evidence type="ECO:0000256" key="1">
    <source>
        <dbReference type="SAM" id="MobiDB-lite"/>
    </source>
</evidence>
<comment type="caution">
    <text evidence="2">The sequence shown here is derived from an EMBL/GenBank/DDBJ whole genome shotgun (WGS) entry which is preliminary data.</text>
</comment>
<evidence type="ECO:0000313" key="3">
    <source>
        <dbReference type="Proteomes" id="UP001054945"/>
    </source>
</evidence>
<dbReference type="EMBL" id="BPLR01013914">
    <property type="protein sequence ID" value="GIY64701.1"/>
    <property type="molecule type" value="Genomic_DNA"/>
</dbReference>
<gene>
    <name evidence="2" type="ORF">CEXT_463351</name>
</gene>
<proteinExistence type="predicted"/>
<reference evidence="2 3" key="1">
    <citation type="submission" date="2021-06" db="EMBL/GenBank/DDBJ databases">
        <title>Caerostris extrusa draft genome.</title>
        <authorList>
            <person name="Kono N."/>
            <person name="Arakawa K."/>
        </authorList>
    </citation>
    <scope>NUCLEOTIDE SEQUENCE [LARGE SCALE GENOMIC DNA]</scope>
</reference>
<keyword evidence="3" id="KW-1185">Reference proteome</keyword>
<feature type="region of interest" description="Disordered" evidence="1">
    <location>
        <begin position="52"/>
        <end position="79"/>
    </location>
</feature>
<sequence>MNMDKKRKRVAHVGNTECDKEKYKNMINDILKAVDAMHSEEDFGIKLQESRSKKKKALSINDPENIANYSSKKNHSKRKACPLMKKCQDSLNHLKGAVSRNQEHISVQFLSLSQKII</sequence>
<evidence type="ECO:0000313" key="2">
    <source>
        <dbReference type="EMBL" id="GIY64701.1"/>
    </source>
</evidence>
<protein>
    <submittedName>
        <fullName evidence="2">Uncharacterized protein</fullName>
    </submittedName>
</protein>
<accession>A0AAV4V381</accession>